<dbReference type="Proteomes" id="UP000223606">
    <property type="component" value="Chromosome 1"/>
</dbReference>
<proteinExistence type="predicted"/>
<protein>
    <recommendedName>
        <fullName evidence="3">Secreted protein</fullName>
    </recommendedName>
</protein>
<dbReference type="RefSeq" id="WP_099556212.1">
    <property type="nucleotide sequence ID" value="NZ_LT960614.1"/>
</dbReference>
<evidence type="ECO:0000313" key="1">
    <source>
        <dbReference type="EMBL" id="SON55747.1"/>
    </source>
</evidence>
<evidence type="ECO:0000313" key="2">
    <source>
        <dbReference type="Proteomes" id="UP000223606"/>
    </source>
</evidence>
<keyword evidence="2" id="KW-1185">Reference proteome</keyword>
<sequence length="70" mass="7953">MDTLDVVLLVCLLADPSACEEKLIPVQNHGSLAACVWEAQPYIAQWSASHPNYTIKKWHCENPRNHRVKI</sequence>
<gene>
    <name evidence="1" type="ORF">HDIA_2206</name>
</gene>
<dbReference type="AlphaFoldDB" id="A0A2C9D614"/>
<dbReference type="OrthoDB" id="7363897at2"/>
<accession>A0A2C9D614</accession>
<reference evidence="2" key="1">
    <citation type="submission" date="2017-09" db="EMBL/GenBank/DDBJ databases">
        <title>Genome sequence of Nannocystis excedens DSM 71.</title>
        <authorList>
            <person name="Blom J."/>
        </authorList>
    </citation>
    <scope>NUCLEOTIDE SEQUENCE [LARGE SCALE GENOMIC DNA]</scope>
    <source>
        <strain evidence="2">type strain: E19</strain>
    </source>
</reference>
<dbReference type="EMBL" id="LT960614">
    <property type="protein sequence ID" value="SON55747.1"/>
    <property type="molecule type" value="Genomic_DNA"/>
</dbReference>
<dbReference type="KEGG" id="hdi:HDIA_2206"/>
<name>A0A2C9D614_9HYPH</name>
<evidence type="ECO:0008006" key="3">
    <source>
        <dbReference type="Google" id="ProtNLM"/>
    </source>
</evidence>
<organism evidence="1 2">
    <name type="scientific">Hartmannibacter diazotrophicus</name>
    <dbReference type="NCBI Taxonomy" id="1482074"/>
    <lineage>
        <taxon>Bacteria</taxon>
        <taxon>Pseudomonadati</taxon>
        <taxon>Pseudomonadota</taxon>
        <taxon>Alphaproteobacteria</taxon>
        <taxon>Hyphomicrobiales</taxon>
        <taxon>Pleomorphomonadaceae</taxon>
        <taxon>Hartmannibacter</taxon>
    </lineage>
</organism>